<evidence type="ECO:0000313" key="2">
    <source>
        <dbReference type="EMBL" id="JAD55763.1"/>
    </source>
</evidence>
<reference evidence="2" key="1">
    <citation type="submission" date="2014-09" db="EMBL/GenBank/DDBJ databases">
        <authorList>
            <person name="Magalhaes I.L.F."/>
            <person name="Oliveira U."/>
            <person name="Santos F.R."/>
            <person name="Vidigal T.H.D.A."/>
            <person name="Brescovit A.D."/>
            <person name="Santos A.J."/>
        </authorList>
    </citation>
    <scope>NUCLEOTIDE SEQUENCE</scope>
    <source>
        <tissue evidence="2">Shoot tissue taken approximately 20 cm above the soil surface</tissue>
    </source>
</reference>
<dbReference type="EMBL" id="GBRH01242132">
    <property type="protein sequence ID" value="JAD55763.1"/>
    <property type="molecule type" value="Transcribed_RNA"/>
</dbReference>
<dbReference type="AlphaFoldDB" id="A0A0A9B0V2"/>
<feature type="region of interest" description="Disordered" evidence="1">
    <location>
        <begin position="1"/>
        <end position="27"/>
    </location>
</feature>
<evidence type="ECO:0000256" key="1">
    <source>
        <dbReference type="SAM" id="MobiDB-lite"/>
    </source>
</evidence>
<name>A0A0A9B0V2_ARUDO</name>
<proteinExistence type="predicted"/>
<reference evidence="2" key="2">
    <citation type="journal article" date="2015" name="Data Brief">
        <title>Shoot transcriptome of the giant reed, Arundo donax.</title>
        <authorList>
            <person name="Barrero R.A."/>
            <person name="Guerrero F.D."/>
            <person name="Moolhuijzen P."/>
            <person name="Goolsby J.A."/>
            <person name="Tidwell J."/>
            <person name="Bellgard S.E."/>
            <person name="Bellgard M.I."/>
        </authorList>
    </citation>
    <scope>NUCLEOTIDE SEQUENCE</scope>
    <source>
        <tissue evidence="2">Shoot tissue taken approximately 20 cm above the soil surface</tissue>
    </source>
</reference>
<protein>
    <submittedName>
        <fullName evidence="2">Uncharacterized protein</fullName>
    </submittedName>
</protein>
<accession>A0A0A9B0V2</accession>
<organism evidence="2">
    <name type="scientific">Arundo donax</name>
    <name type="common">Giant reed</name>
    <name type="synonym">Donax arundinaceus</name>
    <dbReference type="NCBI Taxonomy" id="35708"/>
    <lineage>
        <taxon>Eukaryota</taxon>
        <taxon>Viridiplantae</taxon>
        <taxon>Streptophyta</taxon>
        <taxon>Embryophyta</taxon>
        <taxon>Tracheophyta</taxon>
        <taxon>Spermatophyta</taxon>
        <taxon>Magnoliopsida</taxon>
        <taxon>Liliopsida</taxon>
        <taxon>Poales</taxon>
        <taxon>Poaceae</taxon>
        <taxon>PACMAD clade</taxon>
        <taxon>Arundinoideae</taxon>
        <taxon>Arundineae</taxon>
        <taxon>Arundo</taxon>
    </lineage>
</organism>
<sequence>MDLTRFFSSLRGSTRSMSKSNKHASLS</sequence>